<evidence type="ECO:0000313" key="2">
    <source>
        <dbReference type="Proteomes" id="UP000183107"/>
    </source>
</evidence>
<sequence length="61" mass="7016">MPFSYINRGHISWVYIGIKNLFLGSHFSNVNPSLSKRYAFVVMPPISLLFRAISMPRFALI</sequence>
<keyword evidence="2" id="KW-1185">Reference proteome</keyword>
<evidence type="ECO:0000313" key="1">
    <source>
        <dbReference type="EMBL" id="SFO02820.1"/>
    </source>
</evidence>
<accession>A0A1I5DUP5</accession>
<reference evidence="2" key="1">
    <citation type="submission" date="2016-10" db="EMBL/GenBank/DDBJ databases">
        <authorList>
            <person name="Varghese N."/>
        </authorList>
    </citation>
    <scope>NUCLEOTIDE SEQUENCE [LARGE SCALE GENOMIC DNA]</scope>
    <source>
        <strain evidence="2">Nsp8</strain>
    </source>
</reference>
<organism evidence="1 2">
    <name type="scientific">Nitrosospira briensis</name>
    <dbReference type="NCBI Taxonomy" id="35799"/>
    <lineage>
        <taxon>Bacteria</taxon>
        <taxon>Pseudomonadati</taxon>
        <taxon>Pseudomonadota</taxon>
        <taxon>Betaproteobacteria</taxon>
        <taxon>Nitrosomonadales</taxon>
        <taxon>Nitrosomonadaceae</taxon>
        <taxon>Nitrosospira</taxon>
    </lineage>
</organism>
<gene>
    <name evidence="1" type="ORF">SAMN05216386_2406</name>
</gene>
<dbReference type="EMBL" id="FOVJ01000006">
    <property type="protein sequence ID" value="SFO02820.1"/>
    <property type="molecule type" value="Genomic_DNA"/>
</dbReference>
<name>A0A1I5DUP5_9PROT</name>
<dbReference type="Proteomes" id="UP000183107">
    <property type="component" value="Unassembled WGS sequence"/>
</dbReference>
<protein>
    <submittedName>
        <fullName evidence="1">Uncharacterized protein</fullName>
    </submittedName>
</protein>
<proteinExistence type="predicted"/>
<dbReference type="AlphaFoldDB" id="A0A1I5DUP5"/>